<name>A0A0B1PCF7_UNCNE</name>
<dbReference type="STRING" id="52586.A0A0B1PCF7"/>
<evidence type="ECO:0000256" key="2">
    <source>
        <dbReference type="SAM" id="MobiDB-lite"/>
    </source>
</evidence>
<sequence>MNEASHLVSELQRKLDDLDHKVWAYRREMASEFEKYTNDLLQNVAPDVAKSVTQTIAESMKKYPSMCPENAQLSSIDSPRKGSREKEDEISSDNFVSLMTVSDSKRDPYVPNEHEVDFQGLFTPSYLPLLDCTSCERRSVPPELPRIRYADKGSGGTSDFMQVDASTEVTESLSPPPEPKVIKQKRRLTDLASQSSHDSDSGASRRSALRSMSSSPKAPGNQSPRRVRFDVAGEEVLPTASPLRSENYFFTEVAPDFDSDDNIESEMIEDLGDSEPESEVPNRISSSQALRLLSRKSLEDDGTIWTTVGSTSDDSSSVTDLPLEDRQEDLPQETLTLNQITLRRPMSIIDTHLDDLFYSQNHNSVTLSQDQASTLLMTSDLTSKQASYEHDEEYPEVFNFDELSLCPKRNQKFEQPEDSDDDDEDDFLTIKSSKFKSNKTNSTNEFKSSALNIPIPSTTAPETSSLGGLEGMSKQDHPFSMPIVRPEIHARAADLGDIKTFVGSMDGRTGFDESAAINFRGFIGSPERAIVEDLRTGRPPKSLTERMLLEELVEEDLCRNKPRIPIRTDATRFPPESCFK</sequence>
<feature type="region of interest" description="Disordered" evidence="2">
    <location>
        <begin position="450"/>
        <end position="475"/>
    </location>
</feature>
<reference evidence="3 4" key="1">
    <citation type="journal article" date="2014" name="BMC Genomics">
        <title>Adaptive genomic structural variation in the grape powdery mildew pathogen, Erysiphe necator.</title>
        <authorList>
            <person name="Jones L."/>
            <person name="Riaz S."/>
            <person name="Morales-Cruz A."/>
            <person name="Amrine K.C."/>
            <person name="McGuire B."/>
            <person name="Gubler W.D."/>
            <person name="Walker M.A."/>
            <person name="Cantu D."/>
        </authorList>
    </citation>
    <scope>NUCLEOTIDE SEQUENCE [LARGE SCALE GENOMIC DNA]</scope>
    <source>
        <strain evidence="4">c</strain>
    </source>
</reference>
<proteinExistence type="predicted"/>
<evidence type="ECO:0000256" key="1">
    <source>
        <dbReference type="SAM" id="Coils"/>
    </source>
</evidence>
<protein>
    <submittedName>
        <fullName evidence="3">Uncharacterized protein</fullName>
    </submittedName>
</protein>
<dbReference type="EMBL" id="JNVN01000951">
    <property type="protein sequence ID" value="KHJ34304.1"/>
    <property type="molecule type" value="Genomic_DNA"/>
</dbReference>
<accession>A0A0B1PCF7</accession>
<feature type="compositionally biased region" description="Low complexity" evidence="2">
    <location>
        <begin position="190"/>
        <end position="215"/>
    </location>
</feature>
<dbReference type="AlphaFoldDB" id="A0A0B1PCF7"/>
<organism evidence="3 4">
    <name type="scientific">Uncinula necator</name>
    <name type="common">Grape powdery mildew</name>
    <dbReference type="NCBI Taxonomy" id="52586"/>
    <lineage>
        <taxon>Eukaryota</taxon>
        <taxon>Fungi</taxon>
        <taxon>Dikarya</taxon>
        <taxon>Ascomycota</taxon>
        <taxon>Pezizomycotina</taxon>
        <taxon>Leotiomycetes</taxon>
        <taxon>Erysiphales</taxon>
        <taxon>Erysiphaceae</taxon>
        <taxon>Erysiphe</taxon>
    </lineage>
</organism>
<keyword evidence="4" id="KW-1185">Reference proteome</keyword>
<feature type="region of interest" description="Disordered" evidence="2">
    <location>
        <begin position="63"/>
        <end position="94"/>
    </location>
</feature>
<feature type="coiled-coil region" evidence="1">
    <location>
        <begin position="1"/>
        <end position="28"/>
    </location>
</feature>
<keyword evidence="1" id="KW-0175">Coiled coil</keyword>
<feature type="compositionally biased region" description="Basic and acidic residues" evidence="2">
    <location>
        <begin position="78"/>
        <end position="89"/>
    </location>
</feature>
<gene>
    <name evidence="3" type="ORF">EV44_g5022</name>
</gene>
<dbReference type="OrthoDB" id="5418627at2759"/>
<comment type="caution">
    <text evidence="3">The sequence shown here is derived from an EMBL/GenBank/DDBJ whole genome shotgun (WGS) entry which is preliminary data.</text>
</comment>
<feature type="compositionally biased region" description="Polar residues" evidence="2">
    <location>
        <begin position="450"/>
        <end position="466"/>
    </location>
</feature>
<feature type="region of interest" description="Disordered" evidence="2">
    <location>
        <begin position="165"/>
        <end position="227"/>
    </location>
</feature>
<dbReference type="Proteomes" id="UP000030854">
    <property type="component" value="Unassembled WGS sequence"/>
</dbReference>
<evidence type="ECO:0000313" key="4">
    <source>
        <dbReference type="Proteomes" id="UP000030854"/>
    </source>
</evidence>
<dbReference type="OMA" id="VHTFRHE"/>
<evidence type="ECO:0000313" key="3">
    <source>
        <dbReference type="EMBL" id="KHJ34304.1"/>
    </source>
</evidence>
<dbReference type="HOGENOM" id="CLU_016024_0_0_1"/>